<dbReference type="EMBL" id="KZ680220">
    <property type="protein sequence ID" value="PTB63095.1"/>
    <property type="molecule type" value="Genomic_DNA"/>
</dbReference>
<dbReference type="Pfam" id="PF00005">
    <property type="entry name" value="ABC_tran"/>
    <property type="match status" value="1"/>
</dbReference>
<evidence type="ECO:0000256" key="6">
    <source>
        <dbReference type="ARBA" id="ARBA00022989"/>
    </source>
</evidence>
<dbReference type="InterPro" id="IPR003593">
    <property type="entry name" value="AAA+_ATPase"/>
</dbReference>
<dbReference type="GO" id="GO:0016887">
    <property type="term" value="F:ATP hydrolysis activity"/>
    <property type="evidence" value="ECO:0007669"/>
    <property type="project" value="InterPro"/>
</dbReference>
<dbReference type="SMART" id="SM00382">
    <property type="entry name" value="AAA"/>
    <property type="match status" value="1"/>
</dbReference>
<dbReference type="OrthoDB" id="4889721at2759"/>
<dbReference type="AlphaFoldDB" id="A0A2T4B189"/>
<dbReference type="Gene3D" id="3.40.50.300">
    <property type="entry name" value="P-loop containing nucleotide triphosphate hydrolases"/>
    <property type="match status" value="1"/>
</dbReference>
<dbReference type="PANTHER" id="PTHR24221:SF503">
    <property type="entry name" value="MITOCHONDRIAL POTASSIUM CHANNEL ATP-BINDING SUBUNIT"/>
    <property type="match status" value="1"/>
</dbReference>
<dbReference type="InterPro" id="IPR039421">
    <property type="entry name" value="Type_1_exporter"/>
</dbReference>
<keyword evidence="12" id="KW-1185">Reference proteome</keyword>
<comment type="similarity">
    <text evidence="2">Belongs to the ABC transporter superfamily. ABCB family. Multidrug resistance exporter (TC 3.A.1.201) subfamily.</text>
</comment>
<dbReference type="GO" id="GO:0005524">
    <property type="term" value="F:ATP binding"/>
    <property type="evidence" value="ECO:0007669"/>
    <property type="project" value="UniProtKB-KW"/>
</dbReference>
<evidence type="ECO:0000256" key="4">
    <source>
        <dbReference type="ARBA" id="ARBA00022741"/>
    </source>
</evidence>
<evidence type="ECO:0000256" key="5">
    <source>
        <dbReference type="ARBA" id="ARBA00022840"/>
    </source>
</evidence>
<dbReference type="InterPro" id="IPR036640">
    <property type="entry name" value="ABC1_TM_sf"/>
</dbReference>
<reference evidence="12" key="1">
    <citation type="submission" date="2016-07" db="EMBL/GenBank/DDBJ databases">
        <title>Multiple horizontal gene transfer events from other fungi enriched the ability of initially mycotrophic Trichoderma (Ascomycota) to feed on dead plant biomass.</title>
        <authorList>
            <consortium name="DOE Joint Genome Institute"/>
            <person name="Atanasova L."/>
            <person name="Chenthamara K."/>
            <person name="Zhang J."/>
            <person name="Grujic M."/>
            <person name="Henrissat B."/>
            <person name="Kuo A."/>
            <person name="Aerts A."/>
            <person name="Salamov A."/>
            <person name="Lipzen A."/>
            <person name="Labutti K."/>
            <person name="Barry K."/>
            <person name="Miao Y."/>
            <person name="Rahimi M.J."/>
            <person name="Shen Q."/>
            <person name="Grigoriev I.V."/>
            <person name="Kubicek C.P."/>
            <person name="Druzhinina I.S."/>
        </authorList>
    </citation>
    <scope>NUCLEOTIDE SEQUENCE [LARGE SCALE GENOMIC DNA]</scope>
    <source>
        <strain evidence="12">TUCIM 6016</strain>
    </source>
</reference>
<evidence type="ECO:0000313" key="12">
    <source>
        <dbReference type="Proteomes" id="UP000241546"/>
    </source>
</evidence>
<dbReference type="PROSITE" id="PS00211">
    <property type="entry name" value="ABC_TRANSPORTER_1"/>
    <property type="match status" value="1"/>
</dbReference>
<dbReference type="InterPro" id="IPR011527">
    <property type="entry name" value="ABC1_TM_dom"/>
</dbReference>
<dbReference type="PANTHER" id="PTHR24221">
    <property type="entry name" value="ATP-BINDING CASSETTE SUB-FAMILY B"/>
    <property type="match status" value="1"/>
</dbReference>
<proteinExistence type="inferred from homology"/>
<organism evidence="11 12">
    <name type="scientific">Trichoderma citrinoviride</name>
    <dbReference type="NCBI Taxonomy" id="58853"/>
    <lineage>
        <taxon>Eukaryota</taxon>
        <taxon>Fungi</taxon>
        <taxon>Dikarya</taxon>
        <taxon>Ascomycota</taxon>
        <taxon>Pezizomycotina</taxon>
        <taxon>Sordariomycetes</taxon>
        <taxon>Hypocreomycetidae</taxon>
        <taxon>Hypocreales</taxon>
        <taxon>Hypocreaceae</taxon>
        <taxon>Trichoderma</taxon>
    </lineage>
</organism>
<evidence type="ECO:0000256" key="8">
    <source>
        <dbReference type="SAM" id="Phobius"/>
    </source>
</evidence>
<feature type="domain" description="ABC transmembrane type-1" evidence="10">
    <location>
        <begin position="1"/>
        <end position="172"/>
    </location>
</feature>
<dbReference type="Gene3D" id="1.20.1560.10">
    <property type="entry name" value="ABC transporter type 1, transmembrane domain"/>
    <property type="match status" value="2"/>
</dbReference>
<dbReference type="RefSeq" id="XP_024746415.1">
    <property type="nucleotide sequence ID" value="XM_024895643.1"/>
</dbReference>
<evidence type="ECO:0000256" key="2">
    <source>
        <dbReference type="ARBA" id="ARBA00007577"/>
    </source>
</evidence>
<dbReference type="InterPro" id="IPR017871">
    <property type="entry name" value="ABC_transporter-like_CS"/>
</dbReference>
<sequence length="437" mass="47848">MSQPMAFFDLEATSAGSLLSRLSSDPDAVNALAGSNLAVIITVGVALLSCVILALAAGWKLGLVVLFGGFPFIFGAGLVHERMQNSIEEKSWRDLLEEYSRKAWRYVVRSMVWFALSDSIDLLCMALAFWYGGRLLSFREYTTTQFFIVFISIVIGAQTTGQFFANSPGMYLKELVGLHLEYQSPPDVSVLDEQTPLIEFHNVDFAYPARPSQRVLKQFNLKLHRGQSIALVGPSGCGKSNIIQLLERFYEPIAGEIIIAGAPIQNSSPESTRSLFSLVSQEPVLYHGTVEENINLGRSTPLTPDELERVIDQWCFSLPDGVKISVGSRGTQLSGGQKQRIAIPRAIAMDTPVLLLDEATSALDSESEQLIQAAIGEGTQGKTVISIAHRLSTIQHSDCIYVLDGGRIIEKGTHSELLDLKGQYWTMVMAQIGVGES</sequence>
<keyword evidence="11" id="KW-0378">Hydrolase</keyword>
<accession>A0A2T4B189</accession>
<dbReference type="FunFam" id="3.40.50.300:FF:000913">
    <property type="entry name" value="ABC multidrug transporter SitT"/>
    <property type="match status" value="1"/>
</dbReference>
<gene>
    <name evidence="11" type="ORF">BBK36DRAFT_1171911</name>
</gene>
<dbReference type="SUPFAM" id="SSF52540">
    <property type="entry name" value="P-loop containing nucleoside triphosphate hydrolases"/>
    <property type="match status" value="1"/>
</dbReference>
<feature type="transmembrane region" description="Helical" evidence="8">
    <location>
        <begin position="61"/>
        <end position="80"/>
    </location>
</feature>
<feature type="transmembrane region" description="Helical" evidence="8">
    <location>
        <begin position="111"/>
        <end position="132"/>
    </location>
</feature>
<keyword evidence="4" id="KW-0547">Nucleotide-binding</keyword>
<dbReference type="InterPro" id="IPR027417">
    <property type="entry name" value="P-loop_NTPase"/>
</dbReference>
<evidence type="ECO:0000259" key="10">
    <source>
        <dbReference type="PROSITE" id="PS50929"/>
    </source>
</evidence>
<dbReference type="GeneID" id="36603761"/>
<dbReference type="PROSITE" id="PS50893">
    <property type="entry name" value="ABC_TRANSPORTER_2"/>
    <property type="match status" value="1"/>
</dbReference>
<protein>
    <submittedName>
        <fullName evidence="11">P-loop containing nucleoside triphosphate hydrolase protein</fullName>
    </submittedName>
</protein>
<dbReference type="GO" id="GO:0140359">
    <property type="term" value="F:ABC-type transporter activity"/>
    <property type="evidence" value="ECO:0007669"/>
    <property type="project" value="InterPro"/>
</dbReference>
<evidence type="ECO:0000259" key="9">
    <source>
        <dbReference type="PROSITE" id="PS50893"/>
    </source>
</evidence>
<keyword evidence="7 8" id="KW-0472">Membrane</keyword>
<comment type="subcellular location">
    <subcellularLocation>
        <location evidence="1">Membrane</location>
        <topology evidence="1">Multi-pass membrane protein</topology>
    </subcellularLocation>
</comment>
<evidence type="ECO:0000256" key="3">
    <source>
        <dbReference type="ARBA" id="ARBA00022692"/>
    </source>
</evidence>
<keyword evidence="6 8" id="KW-1133">Transmembrane helix</keyword>
<keyword evidence="3 8" id="KW-0812">Transmembrane</keyword>
<feature type="domain" description="ABC transporter" evidence="9">
    <location>
        <begin position="198"/>
        <end position="430"/>
    </location>
</feature>
<evidence type="ECO:0000256" key="7">
    <source>
        <dbReference type="ARBA" id="ARBA00023136"/>
    </source>
</evidence>
<dbReference type="GO" id="GO:0016020">
    <property type="term" value="C:membrane"/>
    <property type="evidence" value="ECO:0007669"/>
    <property type="project" value="UniProtKB-SubCell"/>
</dbReference>
<name>A0A2T4B189_9HYPO</name>
<evidence type="ECO:0000256" key="1">
    <source>
        <dbReference type="ARBA" id="ARBA00004141"/>
    </source>
</evidence>
<feature type="transmembrane region" description="Helical" evidence="8">
    <location>
        <begin position="144"/>
        <end position="165"/>
    </location>
</feature>
<dbReference type="PROSITE" id="PS50929">
    <property type="entry name" value="ABC_TM1F"/>
    <property type="match status" value="1"/>
</dbReference>
<keyword evidence="5" id="KW-0067">ATP-binding</keyword>
<dbReference type="Proteomes" id="UP000241546">
    <property type="component" value="Unassembled WGS sequence"/>
</dbReference>
<dbReference type="InterPro" id="IPR003439">
    <property type="entry name" value="ABC_transporter-like_ATP-bd"/>
</dbReference>
<dbReference type="SUPFAM" id="SSF90123">
    <property type="entry name" value="ABC transporter transmembrane region"/>
    <property type="match status" value="1"/>
</dbReference>
<evidence type="ECO:0000313" key="11">
    <source>
        <dbReference type="EMBL" id="PTB63095.1"/>
    </source>
</evidence>
<dbReference type="Pfam" id="PF00664">
    <property type="entry name" value="ABC_membrane"/>
    <property type="match status" value="2"/>
</dbReference>
<feature type="transmembrane region" description="Helical" evidence="8">
    <location>
        <begin position="31"/>
        <end position="55"/>
    </location>
</feature>